<evidence type="ECO:0000313" key="2">
    <source>
        <dbReference type="EMBL" id="BBO67262.1"/>
    </source>
</evidence>
<keyword evidence="3" id="KW-1185">Reference proteome</keyword>
<accession>A0A5K7YCT5</accession>
<evidence type="ECO:0000256" key="1">
    <source>
        <dbReference type="SAM" id="Coils"/>
    </source>
</evidence>
<evidence type="ECO:0000313" key="3">
    <source>
        <dbReference type="Proteomes" id="UP000427906"/>
    </source>
</evidence>
<dbReference type="KEGG" id="dalk:DSCA_11920"/>
<dbReference type="InterPro" id="IPR002514">
    <property type="entry name" value="Transposase_8"/>
</dbReference>
<evidence type="ECO:0008006" key="4">
    <source>
        <dbReference type="Google" id="ProtNLM"/>
    </source>
</evidence>
<keyword evidence="1" id="KW-0175">Coiled coil</keyword>
<dbReference type="OrthoDB" id="5420548at2"/>
<protein>
    <recommendedName>
        <fullName evidence="4">Transposase</fullName>
    </recommendedName>
</protein>
<dbReference type="GO" id="GO:0004803">
    <property type="term" value="F:transposase activity"/>
    <property type="evidence" value="ECO:0007669"/>
    <property type="project" value="InterPro"/>
</dbReference>
<dbReference type="GO" id="GO:0003677">
    <property type="term" value="F:DNA binding"/>
    <property type="evidence" value="ECO:0007669"/>
    <property type="project" value="InterPro"/>
</dbReference>
<dbReference type="EMBL" id="AP021874">
    <property type="protein sequence ID" value="BBO67262.1"/>
    <property type="molecule type" value="Genomic_DNA"/>
</dbReference>
<organism evidence="2 3">
    <name type="scientific">Desulfosarcina alkanivorans</name>
    <dbReference type="NCBI Taxonomy" id="571177"/>
    <lineage>
        <taxon>Bacteria</taxon>
        <taxon>Pseudomonadati</taxon>
        <taxon>Thermodesulfobacteriota</taxon>
        <taxon>Desulfobacteria</taxon>
        <taxon>Desulfobacterales</taxon>
        <taxon>Desulfosarcinaceae</taxon>
        <taxon>Desulfosarcina</taxon>
    </lineage>
</organism>
<feature type="coiled-coil region" evidence="1">
    <location>
        <begin position="113"/>
        <end position="147"/>
    </location>
</feature>
<name>A0A5K7YCT5_9BACT</name>
<dbReference type="RefSeq" id="WP_155315541.1">
    <property type="nucleotide sequence ID" value="NZ_AP021874.1"/>
</dbReference>
<dbReference type="SUPFAM" id="SSF46689">
    <property type="entry name" value="Homeodomain-like"/>
    <property type="match status" value="1"/>
</dbReference>
<dbReference type="InterPro" id="IPR009057">
    <property type="entry name" value="Homeodomain-like_sf"/>
</dbReference>
<gene>
    <name evidence="2" type="ORF">DSCA_11920</name>
</gene>
<dbReference type="Pfam" id="PF01527">
    <property type="entry name" value="HTH_Tnp_1"/>
    <property type="match status" value="1"/>
</dbReference>
<dbReference type="Proteomes" id="UP000427906">
    <property type="component" value="Chromosome"/>
</dbReference>
<sequence>MRYSPERKEAVLKKMMPPHNRSIAQLAIEEGISEATLYNWRKEARIKGILMPDGDTGPEGWNARDKFAAVMESASLNEQDTAQYCRRKGIYPHQLEQWRNACEDANDWDRQANIKLKSEQKTSRKRIKDLEKELRRKEKALAETAALLVLQKKVQAIWGDPEDE</sequence>
<dbReference type="AlphaFoldDB" id="A0A5K7YCT5"/>
<dbReference type="GO" id="GO:0006313">
    <property type="term" value="P:DNA transposition"/>
    <property type="evidence" value="ECO:0007669"/>
    <property type="project" value="InterPro"/>
</dbReference>
<proteinExistence type="predicted"/>
<reference evidence="2 3" key="1">
    <citation type="submission" date="2019-11" db="EMBL/GenBank/DDBJ databases">
        <title>Comparative genomics of hydrocarbon-degrading Desulfosarcina strains.</title>
        <authorList>
            <person name="Watanabe M."/>
            <person name="Kojima H."/>
            <person name="Fukui M."/>
        </authorList>
    </citation>
    <scope>NUCLEOTIDE SEQUENCE [LARGE SCALE GENOMIC DNA]</scope>
    <source>
        <strain evidence="2 3">PL12</strain>
    </source>
</reference>